<sequence length="31" mass="3654">MLLRLSGKKTKVDILDNFDEEVELDDIPLYM</sequence>
<gene>
    <name evidence="1" type="ORF">LCGC14_1521760</name>
</gene>
<feature type="non-terminal residue" evidence="1">
    <location>
        <position position="31"/>
    </location>
</feature>
<comment type="caution">
    <text evidence="1">The sequence shown here is derived from an EMBL/GenBank/DDBJ whole genome shotgun (WGS) entry which is preliminary data.</text>
</comment>
<protein>
    <submittedName>
        <fullName evidence="1">Uncharacterized protein</fullName>
    </submittedName>
</protein>
<reference evidence="1" key="1">
    <citation type="journal article" date="2015" name="Nature">
        <title>Complex archaea that bridge the gap between prokaryotes and eukaryotes.</title>
        <authorList>
            <person name="Spang A."/>
            <person name="Saw J.H."/>
            <person name="Jorgensen S.L."/>
            <person name="Zaremba-Niedzwiedzka K."/>
            <person name="Martijn J."/>
            <person name="Lind A.E."/>
            <person name="van Eijk R."/>
            <person name="Schleper C."/>
            <person name="Guy L."/>
            <person name="Ettema T.J."/>
        </authorList>
    </citation>
    <scope>NUCLEOTIDE SEQUENCE</scope>
</reference>
<dbReference type="AlphaFoldDB" id="A0A0F9IYF8"/>
<proteinExistence type="predicted"/>
<evidence type="ECO:0000313" key="1">
    <source>
        <dbReference type="EMBL" id="KKM62434.1"/>
    </source>
</evidence>
<dbReference type="EMBL" id="LAZR01011296">
    <property type="protein sequence ID" value="KKM62434.1"/>
    <property type="molecule type" value="Genomic_DNA"/>
</dbReference>
<name>A0A0F9IYF8_9ZZZZ</name>
<organism evidence="1">
    <name type="scientific">marine sediment metagenome</name>
    <dbReference type="NCBI Taxonomy" id="412755"/>
    <lineage>
        <taxon>unclassified sequences</taxon>
        <taxon>metagenomes</taxon>
        <taxon>ecological metagenomes</taxon>
    </lineage>
</organism>
<accession>A0A0F9IYF8</accession>